<dbReference type="Gene3D" id="1.10.10.10">
    <property type="entry name" value="Winged helix-like DNA-binding domain superfamily/Winged helix DNA-binding domain"/>
    <property type="match status" value="1"/>
</dbReference>
<protein>
    <recommendedName>
        <fullName evidence="5">Cdc6 C-terminal domain-containing protein</fullName>
    </recommendedName>
</protein>
<comment type="caution">
    <text evidence="6">The sequence shown here is derived from an EMBL/GenBank/DDBJ whole genome shotgun (WGS) entry which is preliminary data.</text>
</comment>
<proteinExistence type="inferred from homology"/>
<dbReference type="InterPro" id="IPR014277">
    <property type="entry name" value="Orc1/Cdc6_arc"/>
</dbReference>
<dbReference type="GO" id="GO:0005524">
    <property type="term" value="F:ATP binding"/>
    <property type="evidence" value="ECO:0007669"/>
    <property type="project" value="UniProtKB-KW"/>
</dbReference>
<evidence type="ECO:0000256" key="4">
    <source>
        <dbReference type="ARBA" id="ARBA00022840"/>
    </source>
</evidence>
<dbReference type="InterPro" id="IPR049945">
    <property type="entry name" value="AAA_22"/>
</dbReference>
<dbReference type="CDD" id="cd08768">
    <property type="entry name" value="Cdc6_C"/>
    <property type="match status" value="1"/>
</dbReference>
<dbReference type="CDD" id="cd00009">
    <property type="entry name" value="AAA"/>
    <property type="match status" value="1"/>
</dbReference>
<dbReference type="FunFam" id="1.10.8.60:FF:000073">
    <property type="entry name" value="ORC1-type DNA replication protein"/>
    <property type="match status" value="1"/>
</dbReference>
<organism evidence="6">
    <name type="scientific">marine sediment metagenome</name>
    <dbReference type="NCBI Taxonomy" id="412755"/>
    <lineage>
        <taxon>unclassified sequences</taxon>
        <taxon>metagenomes</taxon>
        <taxon>ecological metagenomes</taxon>
    </lineage>
</organism>
<evidence type="ECO:0000256" key="3">
    <source>
        <dbReference type="ARBA" id="ARBA00022741"/>
    </source>
</evidence>
<accession>A0A0F9QBA6</accession>
<dbReference type="Pfam" id="PF22703">
    <property type="entry name" value="Cdc6_lid"/>
    <property type="match status" value="1"/>
</dbReference>
<dbReference type="InterPro" id="IPR036390">
    <property type="entry name" value="WH_DNA-bd_sf"/>
</dbReference>
<dbReference type="InterPro" id="IPR036388">
    <property type="entry name" value="WH-like_DNA-bd_sf"/>
</dbReference>
<dbReference type="SMART" id="SM01074">
    <property type="entry name" value="Cdc6_C"/>
    <property type="match status" value="1"/>
</dbReference>
<feature type="domain" description="Cdc6 C-terminal" evidence="5">
    <location>
        <begin position="322"/>
        <end position="406"/>
    </location>
</feature>
<keyword evidence="3" id="KW-0547">Nucleotide-binding</keyword>
<dbReference type="Pfam" id="PF13401">
    <property type="entry name" value="AAA_22"/>
    <property type="match status" value="1"/>
</dbReference>
<keyword evidence="2" id="KW-0235">DNA replication</keyword>
<evidence type="ECO:0000256" key="2">
    <source>
        <dbReference type="ARBA" id="ARBA00022705"/>
    </source>
</evidence>
<dbReference type="HAMAP" id="MF_01407">
    <property type="entry name" value="ORC1_type_DNA_replic_protein"/>
    <property type="match status" value="1"/>
</dbReference>
<dbReference type="EMBL" id="LAZR01002112">
    <property type="protein sequence ID" value="KKN34337.1"/>
    <property type="molecule type" value="Genomic_DNA"/>
</dbReference>
<comment type="similarity">
    <text evidence="1">Belongs to the CDC6/cdc18 family.</text>
</comment>
<dbReference type="InterPro" id="IPR050311">
    <property type="entry name" value="ORC1/CDC6"/>
</dbReference>
<evidence type="ECO:0000259" key="5">
    <source>
        <dbReference type="SMART" id="SM01074"/>
    </source>
</evidence>
<dbReference type="InterPro" id="IPR027417">
    <property type="entry name" value="P-loop_NTPase"/>
</dbReference>
<dbReference type="Gene3D" id="1.10.8.60">
    <property type="match status" value="1"/>
</dbReference>
<evidence type="ECO:0000256" key="1">
    <source>
        <dbReference type="ARBA" id="ARBA00006184"/>
    </source>
</evidence>
<dbReference type="PANTHER" id="PTHR10763:SF22">
    <property type="entry name" value="ORC1-TYPE DNA REPLICATION PROTEIN"/>
    <property type="match status" value="1"/>
</dbReference>
<dbReference type="SUPFAM" id="SSF46785">
    <property type="entry name" value="Winged helix' DNA-binding domain"/>
    <property type="match status" value="1"/>
</dbReference>
<keyword evidence="4" id="KW-0067">ATP-binding</keyword>
<gene>
    <name evidence="6" type="ORF">LCGC14_0794740</name>
</gene>
<dbReference type="SUPFAM" id="SSF52540">
    <property type="entry name" value="P-loop containing nucleoside triphosphate hydrolases"/>
    <property type="match status" value="1"/>
</dbReference>
<dbReference type="PANTHER" id="PTHR10763">
    <property type="entry name" value="CELL DIVISION CONTROL PROTEIN 6-RELATED"/>
    <property type="match status" value="1"/>
</dbReference>
<sequence>MVLKLLKNNENNIQFNIEKFYKDYLKGPRIFKYRDALETLYIPEELPHRDAQIKDIAEKTVCALLGDSPPNFLCYGMTGTGKTATIRYVSQKLAQQNSKIKLWWIYINCNVVSTPYRILAHIYNTISRREKIPPTGLPKDVIFKKLLGLLDSKVANSICFLVLDEIDIIVEKKGGNEILYDLTRLNENLDNCKTSLIGISNNLKFRENLDPRILSSLGGEHIVFPSYNASELRDILIGRAKTAFQENTLKEDVIPLCAAFAAKEHGDARKALQLLRKASELAERAQNKMVTTKHVNMAQLNLEKDHVVDYIKGMPLQAQLVLASIYVIIKYSPNHVIISGDIYDVHSEVRGLIPGVRELTKRRISDYISTLAQSGIITADIKSMGHYGRTKIIKLDIGKNILEKVLSKIEKINSILNYKPSLLQEDKVKLKNNIFKKLI</sequence>
<dbReference type="AlphaFoldDB" id="A0A0F9QBA6"/>
<reference evidence="6" key="1">
    <citation type="journal article" date="2015" name="Nature">
        <title>Complex archaea that bridge the gap between prokaryotes and eukaryotes.</title>
        <authorList>
            <person name="Spang A."/>
            <person name="Saw J.H."/>
            <person name="Jorgensen S.L."/>
            <person name="Zaremba-Niedzwiedzka K."/>
            <person name="Martijn J."/>
            <person name="Lind A.E."/>
            <person name="van Eijk R."/>
            <person name="Schleper C."/>
            <person name="Guy L."/>
            <person name="Ettema T.J."/>
        </authorList>
    </citation>
    <scope>NUCLEOTIDE SEQUENCE</scope>
</reference>
<dbReference type="GO" id="GO:0016887">
    <property type="term" value="F:ATP hydrolysis activity"/>
    <property type="evidence" value="ECO:0007669"/>
    <property type="project" value="InterPro"/>
</dbReference>
<dbReference type="Gene3D" id="3.40.50.300">
    <property type="entry name" value="P-loop containing nucleotide triphosphate hydrolases"/>
    <property type="match status" value="1"/>
</dbReference>
<dbReference type="InterPro" id="IPR055237">
    <property type="entry name" value="Cdc6_lid"/>
</dbReference>
<dbReference type="Pfam" id="PF09079">
    <property type="entry name" value="WHD_Cdc6"/>
    <property type="match status" value="1"/>
</dbReference>
<dbReference type="InterPro" id="IPR015163">
    <property type="entry name" value="Cdc6_C"/>
</dbReference>
<name>A0A0F9QBA6_9ZZZZ</name>
<dbReference type="NCBIfam" id="TIGR02928">
    <property type="entry name" value="orc1/cdc6 family replication initiation protein"/>
    <property type="match status" value="1"/>
</dbReference>
<evidence type="ECO:0000313" key="6">
    <source>
        <dbReference type="EMBL" id="KKN34337.1"/>
    </source>
</evidence>
<dbReference type="GO" id="GO:0006260">
    <property type="term" value="P:DNA replication"/>
    <property type="evidence" value="ECO:0007669"/>
    <property type="project" value="UniProtKB-KW"/>
</dbReference>